<accession>A0AA97LDR5</accession>
<keyword evidence="3" id="KW-0963">Cytoplasm</keyword>
<gene>
    <name evidence="7" type="primary">FAM83G</name>
</gene>
<dbReference type="GO" id="GO:0005634">
    <property type="term" value="C:nucleus"/>
    <property type="evidence" value="ECO:0007669"/>
    <property type="project" value="TreeGrafter"/>
</dbReference>
<keyword evidence="6" id="KW-1185">Reference proteome</keyword>
<feature type="domain" description="Scaffolding anchor of CK1" evidence="5">
    <location>
        <begin position="15"/>
        <end position="294"/>
    </location>
</feature>
<evidence type="ECO:0000256" key="2">
    <source>
        <dbReference type="ARBA" id="ARBA00006937"/>
    </source>
</evidence>
<evidence type="ECO:0000313" key="7">
    <source>
        <dbReference type="RefSeq" id="XP_054848627.1"/>
    </source>
</evidence>
<dbReference type="RefSeq" id="XP_054848627.1">
    <property type="nucleotide sequence ID" value="XM_054992652.1"/>
</dbReference>
<dbReference type="FunFam" id="3.30.870.10:FF:000004">
    <property type="entry name" value="protein FAM83H isoform X2"/>
    <property type="match status" value="1"/>
</dbReference>
<sequence length="984" mass="109158">MAFSQVQCLDDSHVNWRSSESKPEFFYSEEQRLALEALVSKGPEAFYEVLKKENIRDFLSELELKKILETLETYDPGSEYIPRGDENSDFISQNGEQGPLPSLEYWPQRSDRSIPQLDLGWPETIAYRGVTRATVYMQPPIDCQPHIKEVVRKMIFQAQKVVAVVMDMFTDVDIFKDLLEASFKRKVAIYIILDETNLKYFLQMCERAQMHTGHLKNLRVRTTGGTEFFTRSATRFKGALAQKFMFVDGDKAMNGSYSFTWSAARTDRNVISVLSGQVVEAFDKQFQELYLLSRGVSLKSIPMDEEPEPEPVILPSVIPVTPANAVVKKLVNPKYALVKAKSAEQITNSNHASSDRNLTEKQRAETKGKAIPEGRVSERPNDLMEIAPPIHPGLLNLEKANMFDYLPTWVEPDPEPSEVLGYINIIDPKIKNIQLSQMNRIKVCDISQANAQHRQMLKQKMESVKKNQSNQPTPVSPCHLNTFSSSVQIQQAPDPTGQIQQAPDPTGQIQQAPDPTEQIQKAPDSTKQIQKAPDPTGEIQQAPDPMEQIQQGPDSTEQIQKAPDPVGQIQEAPEPSPTGKTQRKPKNGDAFATLAISAHLKQPPHTKVHDQIQDNGITTPVPKPRTVHVTDFISMKSVPAEGGAAKADDTQTQQPETDSATTKRNESPAKAEATGSHCKLTRQEAVSQKAAVCPTNGVQGGEAEEDEEDVYLTVSDQGSLSGSSTTHSHQHSSTSSISDECFEVRDHFGPRRRTNSDFLPNGGRHSPHHHPGLQRKLSEPHVSRGTFVSPLGSPQPMLSVGLEEASRRRRRSDSVEEIRCVLGKGRNPHALPDGYITCPSNAPQGPQFFCYGSRVQVSAGRGQSSIPPAQQGKIPGERKYQRDGARVKKDPSGPGSQQHWPNKGFGLGKNTQPSRLLQGTGSFPKTTRSTLSPFQESQRISEEIRTPLGIPLSKLSQSKHLKNRACQLSDPKRKPHGTTSRKDQ</sequence>
<feature type="compositionally biased region" description="Polar residues" evidence="4">
    <location>
        <begin position="650"/>
        <end position="660"/>
    </location>
</feature>
<dbReference type="InterPro" id="IPR012461">
    <property type="entry name" value="SACK1"/>
</dbReference>
<evidence type="ECO:0000256" key="3">
    <source>
        <dbReference type="ARBA" id="ARBA00022490"/>
    </source>
</evidence>
<dbReference type="KEGG" id="emc:129338427"/>
<dbReference type="GeneID" id="129338427"/>
<dbReference type="AlphaFoldDB" id="A0AA97LDR5"/>
<dbReference type="PANTHER" id="PTHR16181">
    <property type="entry name" value="PROTEIN FAM83A-RELATED"/>
    <property type="match status" value="1"/>
</dbReference>
<dbReference type="CTD" id="644815"/>
<dbReference type="Pfam" id="PF07894">
    <property type="entry name" value="SACK1"/>
    <property type="match status" value="1"/>
</dbReference>
<feature type="region of interest" description="Disordered" evidence="4">
    <location>
        <begin position="640"/>
        <end position="815"/>
    </location>
</feature>
<dbReference type="Gene3D" id="3.30.870.10">
    <property type="entry name" value="Endonuclease Chain A"/>
    <property type="match status" value="1"/>
</dbReference>
<dbReference type="SUPFAM" id="SSF56024">
    <property type="entry name" value="Phospholipase D/nuclease"/>
    <property type="match status" value="1"/>
</dbReference>
<feature type="compositionally biased region" description="Basic and acidic residues" evidence="4">
    <location>
        <begin position="875"/>
        <end position="891"/>
    </location>
</feature>
<comment type="similarity">
    <text evidence="2">Belongs to the FAM83 family.</text>
</comment>
<protein>
    <submittedName>
        <fullName evidence="7">Protein FAM83G isoform X1</fullName>
    </submittedName>
</protein>
<dbReference type="GO" id="GO:0005829">
    <property type="term" value="C:cytosol"/>
    <property type="evidence" value="ECO:0007669"/>
    <property type="project" value="TreeGrafter"/>
</dbReference>
<feature type="compositionally biased region" description="Polar residues" evidence="4">
    <location>
        <begin position="909"/>
        <end position="938"/>
    </location>
</feature>
<feature type="compositionally biased region" description="Polar residues" evidence="4">
    <location>
        <begin position="548"/>
        <end position="559"/>
    </location>
</feature>
<dbReference type="GO" id="GO:0019901">
    <property type="term" value="F:protein kinase binding"/>
    <property type="evidence" value="ECO:0007669"/>
    <property type="project" value="TreeGrafter"/>
</dbReference>
<feature type="region of interest" description="Disordered" evidence="4">
    <location>
        <begin position="346"/>
        <end position="380"/>
    </location>
</feature>
<dbReference type="GO" id="GO:0030509">
    <property type="term" value="P:BMP signaling pathway"/>
    <property type="evidence" value="ECO:0007669"/>
    <property type="project" value="TreeGrafter"/>
</dbReference>
<dbReference type="InterPro" id="IPR050944">
    <property type="entry name" value="FAM83"/>
</dbReference>
<feature type="compositionally biased region" description="Low complexity" evidence="4">
    <location>
        <begin position="719"/>
        <end position="738"/>
    </location>
</feature>
<evidence type="ECO:0000256" key="1">
    <source>
        <dbReference type="ARBA" id="ARBA00004496"/>
    </source>
</evidence>
<dbReference type="Proteomes" id="UP001190640">
    <property type="component" value="Chromosome 12"/>
</dbReference>
<feature type="compositionally biased region" description="Basic and acidic residues" evidence="4">
    <location>
        <begin position="353"/>
        <end position="380"/>
    </location>
</feature>
<comment type="subcellular location">
    <subcellularLocation>
        <location evidence="1">Cytoplasm</location>
    </subcellularLocation>
</comment>
<evidence type="ECO:0000313" key="6">
    <source>
        <dbReference type="Proteomes" id="UP001190640"/>
    </source>
</evidence>
<name>A0AA97LDR5_EUBMA</name>
<feature type="region of interest" description="Disordered" evidence="4">
    <location>
        <begin position="454"/>
        <end position="586"/>
    </location>
</feature>
<organism evidence="6 7">
    <name type="scientific">Eublepharis macularius</name>
    <name type="common">Leopard gecko</name>
    <name type="synonym">Cyrtodactylus macularius</name>
    <dbReference type="NCBI Taxonomy" id="481883"/>
    <lineage>
        <taxon>Eukaryota</taxon>
        <taxon>Metazoa</taxon>
        <taxon>Chordata</taxon>
        <taxon>Craniata</taxon>
        <taxon>Vertebrata</taxon>
        <taxon>Euteleostomi</taxon>
        <taxon>Lepidosauria</taxon>
        <taxon>Squamata</taxon>
        <taxon>Bifurcata</taxon>
        <taxon>Gekkota</taxon>
        <taxon>Eublepharidae</taxon>
        <taxon>Eublepharinae</taxon>
        <taxon>Eublepharis</taxon>
    </lineage>
</organism>
<evidence type="ECO:0000256" key="4">
    <source>
        <dbReference type="SAM" id="MobiDB-lite"/>
    </source>
</evidence>
<reference evidence="7" key="1">
    <citation type="submission" date="2025-08" db="UniProtKB">
        <authorList>
            <consortium name="RefSeq"/>
        </authorList>
    </citation>
    <scope>IDENTIFICATION</scope>
    <source>
        <tissue evidence="7">Blood</tissue>
    </source>
</reference>
<evidence type="ECO:0000259" key="5">
    <source>
        <dbReference type="Pfam" id="PF07894"/>
    </source>
</evidence>
<feature type="region of interest" description="Disordered" evidence="4">
    <location>
        <begin position="859"/>
        <end position="984"/>
    </location>
</feature>
<dbReference type="PANTHER" id="PTHR16181:SF29">
    <property type="entry name" value="PROTEIN FAM83A-RELATED"/>
    <property type="match status" value="1"/>
</dbReference>
<feature type="compositionally biased region" description="Polar residues" evidence="4">
    <location>
        <begin position="466"/>
        <end position="529"/>
    </location>
</feature>
<proteinExistence type="inferred from homology"/>